<evidence type="ECO:0000313" key="2">
    <source>
        <dbReference type="EMBL" id="PJE61663.1"/>
    </source>
</evidence>
<organism evidence="2 3">
    <name type="scientific">Candidatus Roizmanbacteria bacterium CG10_big_fil_rev_8_21_14_0_10_39_12</name>
    <dbReference type="NCBI Taxonomy" id="1974852"/>
    <lineage>
        <taxon>Bacteria</taxon>
        <taxon>Candidatus Roizmaniibacteriota</taxon>
    </lineage>
</organism>
<dbReference type="GO" id="GO:0003677">
    <property type="term" value="F:DNA binding"/>
    <property type="evidence" value="ECO:0007669"/>
    <property type="project" value="InterPro"/>
</dbReference>
<comment type="caution">
    <text evidence="2">The sequence shown here is derived from an EMBL/GenBank/DDBJ whole genome shotgun (WGS) entry which is preliminary data.</text>
</comment>
<dbReference type="Proteomes" id="UP000230222">
    <property type="component" value="Unassembled WGS sequence"/>
</dbReference>
<protein>
    <recommendedName>
        <fullName evidence="1">SpoVT-AbrB domain-containing protein</fullName>
    </recommendedName>
</protein>
<sequence length="81" mass="9091">MLGYSSVTQKGQVTIPIDMRESLGIKKGDSVVFIKENDGIKIKQTNDFFSLKGSIDPKGKKGDMKKMREAFIDYLSTRKTT</sequence>
<evidence type="ECO:0000313" key="3">
    <source>
        <dbReference type="Proteomes" id="UP000230222"/>
    </source>
</evidence>
<gene>
    <name evidence="2" type="ORF">COU87_03435</name>
</gene>
<feature type="domain" description="SpoVT-AbrB" evidence="1">
    <location>
        <begin position="5"/>
        <end position="50"/>
    </location>
</feature>
<evidence type="ECO:0000259" key="1">
    <source>
        <dbReference type="SMART" id="SM00966"/>
    </source>
</evidence>
<dbReference type="AlphaFoldDB" id="A0A2M8KP26"/>
<accession>A0A2M8KP26</accession>
<dbReference type="SMART" id="SM00966">
    <property type="entry name" value="SpoVT_AbrB"/>
    <property type="match status" value="1"/>
</dbReference>
<dbReference type="InterPro" id="IPR037914">
    <property type="entry name" value="SpoVT-AbrB_sf"/>
</dbReference>
<proteinExistence type="predicted"/>
<reference evidence="3" key="1">
    <citation type="submission" date="2017-09" db="EMBL/GenBank/DDBJ databases">
        <title>Depth-based differentiation of microbial function through sediment-hosted aquifers and enrichment of novel symbionts in the deep terrestrial subsurface.</title>
        <authorList>
            <person name="Probst A.J."/>
            <person name="Ladd B."/>
            <person name="Jarett J.K."/>
            <person name="Geller-Mcgrath D.E."/>
            <person name="Sieber C.M.K."/>
            <person name="Emerson J.B."/>
            <person name="Anantharaman K."/>
            <person name="Thomas B.C."/>
            <person name="Malmstrom R."/>
            <person name="Stieglmeier M."/>
            <person name="Klingl A."/>
            <person name="Woyke T."/>
            <person name="Ryan C.M."/>
            <person name="Banfield J.F."/>
        </authorList>
    </citation>
    <scope>NUCLEOTIDE SEQUENCE [LARGE SCALE GENOMIC DNA]</scope>
</reference>
<dbReference type="InterPro" id="IPR007159">
    <property type="entry name" value="SpoVT-AbrB_dom"/>
</dbReference>
<dbReference type="EMBL" id="PFEC01000060">
    <property type="protein sequence ID" value="PJE61663.1"/>
    <property type="molecule type" value="Genomic_DNA"/>
</dbReference>
<dbReference type="Pfam" id="PF04014">
    <property type="entry name" value="MazE_antitoxin"/>
    <property type="match status" value="1"/>
</dbReference>
<dbReference type="Gene3D" id="2.10.260.10">
    <property type="match status" value="1"/>
</dbReference>
<dbReference type="NCBIfam" id="TIGR01439">
    <property type="entry name" value="lp_hng_hel_AbrB"/>
    <property type="match status" value="1"/>
</dbReference>
<dbReference type="SUPFAM" id="SSF89447">
    <property type="entry name" value="AbrB/MazE/MraZ-like"/>
    <property type="match status" value="1"/>
</dbReference>
<name>A0A2M8KP26_9BACT</name>